<dbReference type="InterPro" id="IPR002528">
    <property type="entry name" value="MATE_fam"/>
</dbReference>
<feature type="transmembrane region" description="Helical" evidence="10">
    <location>
        <begin position="427"/>
        <end position="446"/>
    </location>
</feature>
<keyword evidence="6 10" id="KW-1133">Transmembrane helix</keyword>
<evidence type="ECO:0000256" key="4">
    <source>
        <dbReference type="ARBA" id="ARBA00022475"/>
    </source>
</evidence>
<proteinExistence type="predicted"/>
<keyword evidence="8 10" id="KW-0472">Membrane</keyword>
<evidence type="ECO:0000256" key="8">
    <source>
        <dbReference type="ARBA" id="ARBA00023136"/>
    </source>
</evidence>
<evidence type="ECO:0000256" key="5">
    <source>
        <dbReference type="ARBA" id="ARBA00022692"/>
    </source>
</evidence>
<evidence type="ECO:0000256" key="2">
    <source>
        <dbReference type="ARBA" id="ARBA00022448"/>
    </source>
</evidence>
<protein>
    <recommendedName>
        <fullName evidence="9">Multidrug-efflux transporter</fullName>
    </recommendedName>
</protein>
<sequence length="450" mass="47307">MTHVRLSQQPRPSWNAILKEARYLARLALPIVISLAAAALIGVVDTVMVAPLGTLPLAAVSITASVLIIFYSALYGFVSAIGVRMAEAFGKTSERGLASATSAGLIVSLVVGVVGAAVMICLKPALSWIGQPPEVVSLIGGYWIAMSLLLVPFTIFYALKALFDAMNRPWIGVGLAFLAVGFNIPSNYVLIHGVAGWPGLGLVGAGIASLLSQMVPLIVAFLILRAWRKKKGFLKAAGFDWFEVKAQIKEGFIISVGYLGEGAAYAVAGLMLGWFSAAALAAHQIVSAVSDVIYMVPLGVSIAISIRVAQAIGADETERLKPIVLASLLVVVGWMAVVVTGILIGRAPLANSLSDDPTVVSLAISMFLVIAAMQIADGVQGTMLGAFRGMMDNHVPVAITLIAYWVFALPLGYALGFWLGFGPNGVWIGYGSGLSLAAIALSYRFFSKNR</sequence>
<evidence type="ECO:0000256" key="10">
    <source>
        <dbReference type="SAM" id="Phobius"/>
    </source>
</evidence>
<dbReference type="Pfam" id="PF01554">
    <property type="entry name" value="MatE"/>
    <property type="match status" value="2"/>
</dbReference>
<dbReference type="InterPro" id="IPR048279">
    <property type="entry name" value="MdtK-like"/>
</dbReference>
<evidence type="ECO:0000256" key="9">
    <source>
        <dbReference type="ARBA" id="ARBA00031636"/>
    </source>
</evidence>
<keyword evidence="5 10" id="KW-0812">Transmembrane</keyword>
<feature type="transmembrane region" description="Helical" evidence="10">
    <location>
        <begin position="263"/>
        <end position="286"/>
    </location>
</feature>
<dbReference type="InterPro" id="IPR050222">
    <property type="entry name" value="MATE_MdtK"/>
</dbReference>
<feature type="transmembrane region" description="Helical" evidence="10">
    <location>
        <begin position="55"/>
        <end position="77"/>
    </location>
</feature>
<reference evidence="12" key="1">
    <citation type="submission" date="2015-09" db="EMBL/GenBank/DDBJ databases">
        <authorList>
            <person name="Rodrigo-Torres L."/>
            <person name="Arahal D.R."/>
        </authorList>
    </citation>
    <scope>NUCLEOTIDE SEQUENCE [LARGE SCALE GENOMIC DNA]</scope>
    <source>
        <strain evidence="12">CECT 4293</strain>
    </source>
</reference>
<dbReference type="GO" id="GO:0015297">
    <property type="term" value="F:antiporter activity"/>
    <property type="evidence" value="ECO:0007669"/>
    <property type="project" value="UniProtKB-KW"/>
</dbReference>
<evidence type="ECO:0000256" key="3">
    <source>
        <dbReference type="ARBA" id="ARBA00022449"/>
    </source>
</evidence>
<feature type="transmembrane region" description="Helical" evidence="10">
    <location>
        <begin position="140"/>
        <end position="159"/>
    </location>
</feature>
<dbReference type="GO" id="GO:0006811">
    <property type="term" value="P:monoatomic ion transport"/>
    <property type="evidence" value="ECO:0007669"/>
    <property type="project" value="UniProtKB-KW"/>
</dbReference>
<evidence type="ECO:0000313" key="11">
    <source>
        <dbReference type="EMBL" id="CUH43046.1"/>
    </source>
</evidence>
<keyword evidence="7" id="KW-0406">Ion transport</keyword>
<feature type="transmembrane region" description="Helical" evidence="10">
    <location>
        <begin position="324"/>
        <end position="345"/>
    </location>
</feature>
<gene>
    <name evidence="11" type="primary">norM</name>
    <name evidence="11" type="ORF">RUM4293_01939</name>
</gene>
<feature type="transmembrane region" description="Helical" evidence="10">
    <location>
        <begin position="21"/>
        <end position="43"/>
    </location>
</feature>
<feature type="transmembrane region" description="Helical" evidence="10">
    <location>
        <begin position="397"/>
        <end position="421"/>
    </location>
</feature>
<evidence type="ECO:0000256" key="7">
    <source>
        <dbReference type="ARBA" id="ARBA00023065"/>
    </source>
</evidence>
<feature type="transmembrane region" description="Helical" evidence="10">
    <location>
        <begin position="97"/>
        <end position="120"/>
    </location>
</feature>
<dbReference type="NCBIfam" id="TIGR00797">
    <property type="entry name" value="matE"/>
    <property type="match status" value="1"/>
</dbReference>
<comment type="subcellular location">
    <subcellularLocation>
        <location evidence="1">Cell inner membrane</location>
        <topology evidence="1">Multi-pass membrane protein</topology>
    </subcellularLocation>
</comment>
<feature type="transmembrane region" description="Helical" evidence="10">
    <location>
        <begin position="292"/>
        <end position="312"/>
    </location>
</feature>
<dbReference type="PIRSF" id="PIRSF006603">
    <property type="entry name" value="DinF"/>
    <property type="match status" value="1"/>
</dbReference>
<keyword evidence="4" id="KW-1003">Cell membrane</keyword>
<evidence type="ECO:0000256" key="1">
    <source>
        <dbReference type="ARBA" id="ARBA00004429"/>
    </source>
</evidence>
<dbReference type="PANTHER" id="PTHR43298">
    <property type="entry name" value="MULTIDRUG RESISTANCE PROTEIN NORM-RELATED"/>
    <property type="match status" value="1"/>
</dbReference>
<feature type="transmembrane region" description="Helical" evidence="10">
    <location>
        <begin position="357"/>
        <end position="376"/>
    </location>
</feature>
<evidence type="ECO:0000313" key="12">
    <source>
        <dbReference type="Proteomes" id="UP000050786"/>
    </source>
</evidence>
<name>A0A0P1E4J6_9RHOB</name>
<feature type="transmembrane region" description="Helical" evidence="10">
    <location>
        <begin position="197"/>
        <end position="224"/>
    </location>
</feature>
<dbReference type="EMBL" id="CYPS01000033">
    <property type="protein sequence ID" value="CUH43046.1"/>
    <property type="molecule type" value="Genomic_DNA"/>
</dbReference>
<organism evidence="11 12">
    <name type="scientific">Ruegeria atlantica</name>
    <dbReference type="NCBI Taxonomy" id="81569"/>
    <lineage>
        <taxon>Bacteria</taxon>
        <taxon>Pseudomonadati</taxon>
        <taxon>Pseudomonadota</taxon>
        <taxon>Alphaproteobacteria</taxon>
        <taxon>Rhodobacterales</taxon>
        <taxon>Roseobacteraceae</taxon>
        <taxon>Ruegeria</taxon>
    </lineage>
</organism>
<dbReference type="AlphaFoldDB" id="A0A0P1E4J6"/>
<dbReference type="GO" id="GO:0005886">
    <property type="term" value="C:plasma membrane"/>
    <property type="evidence" value="ECO:0007669"/>
    <property type="project" value="UniProtKB-SubCell"/>
</dbReference>
<dbReference type="GO" id="GO:0042910">
    <property type="term" value="F:xenobiotic transmembrane transporter activity"/>
    <property type="evidence" value="ECO:0007669"/>
    <property type="project" value="InterPro"/>
</dbReference>
<feature type="transmembrane region" description="Helical" evidence="10">
    <location>
        <begin position="171"/>
        <end position="191"/>
    </location>
</feature>
<keyword evidence="12" id="KW-1185">Reference proteome</keyword>
<dbReference type="PANTHER" id="PTHR43298:SF2">
    <property type="entry name" value="FMN_FAD EXPORTER YEEO-RELATED"/>
    <property type="match status" value="1"/>
</dbReference>
<dbReference type="CDD" id="cd13131">
    <property type="entry name" value="MATE_NorM_like"/>
    <property type="match status" value="1"/>
</dbReference>
<evidence type="ECO:0000256" key="6">
    <source>
        <dbReference type="ARBA" id="ARBA00022989"/>
    </source>
</evidence>
<dbReference type="Proteomes" id="UP000050786">
    <property type="component" value="Unassembled WGS sequence"/>
</dbReference>
<keyword evidence="3" id="KW-0050">Antiport</keyword>
<accession>A0A0P1E4J6</accession>
<keyword evidence="2" id="KW-0813">Transport</keyword>